<dbReference type="GO" id="GO:0019185">
    <property type="term" value="C:snRNA-activating protein complex"/>
    <property type="evidence" value="ECO:0007669"/>
    <property type="project" value="TreeGrafter"/>
</dbReference>
<dbReference type="AlphaFoldDB" id="A0A1Q3EJ81"/>
<comment type="caution">
    <text evidence="7">The sequence shown here is derived from an EMBL/GenBank/DDBJ whole genome shotgun (WGS) entry which is preliminary data.</text>
</comment>
<dbReference type="InterPro" id="IPR017930">
    <property type="entry name" value="Myb_dom"/>
</dbReference>
<keyword evidence="1" id="KW-0805">Transcription regulation</keyword>
<dbReference type="InterPro" id="IPR009057">
    <property type="entry name" value="Homeodomain-like_sf"/>
</dbReference>
<dbReference type="InterPro" id="IPR001005">
    <property type="entry name" value="SANT/Myb"/>
</dbReference>
<keyword evidence="3" id="KW-0804">Transcription</keyword>
<evidence type="ECO:0000256" key="2">
    <source>
        <dbReference type="ARBA" id="ARBA00023125"/>
    </source>
</evidence>
<evidence type="ECO:0000259" key="6">
    <source>
        <dbReference type="PROSITE" id="PS51294"/>
    </source>
</evidence>
<feature type="domain" description="HTH myb-type" evidence="6">
    <location>
        <begin position="1"/>
        <end position="53"/>
    </location>
</feature>
<evidence type="ECO:0000259" key="5">
    <source>
        <dbReference type="PROSITE" id="PS50090"/>
    </source>
</evidence>
<proteinExistence type="predicted"/>
<dbReference type="Gene3D" id="1.10.10.60">
    <property type="entry name" value="Homeodomain-like"/>
    <property type="match status" value="2"/>
</dbReference>
<feature type="domain" description="HTH myb-type" evidence="6">
    <location>
        <begin position="58"/>
        <end position="112"/>
    </location>
</feature>
<dbReference type="Proteomes" id="UP000188533">
    <property type="component" value="Unassembled WGS sequence"/>
</dbReference>
<dbReference type="PROSITE" id="PS51294">
    <property type="entry name" value="HTH_MYB"/>
    <property type="match status" value="2"/>
</dbReference>
<organism evidence="7 8">
    <name type="scientific">Lentinula edodes</name>
    <name type="common">Shiitake mushroom</name>
    <name type="synonym">Lentinus edodes</name>
    <dbReference type="NCBI Taxonomy" id="5353"/>
    <lineage>
        <taxon>Eukaryota</taxon>
        <taxon>Fungi</taxon>
        <taxon>Dikarya</taxon>
        <taxon>Basidiomycota</taxon>
        <taxon>Agaricomycotina</taxon>
        <taxon>Agaricomycetes</taxon>
        <taxon>Agaricomycetidae</taxon>
        <taxon>Agaricales</taxon>
        <taxon>Marasmiineae</taxon>
        <taxon>Omphalotaceae</taxon>
        <taxon>Lentinula</taxon>
    </lineage>
</organism>
<keyword evidence="2" id="KW-0238">DNA-binding</keyword>
<name>A0A1Q3EJ81_LENED</name>
<evidence type="ECO:0000256" key="1">
    <source>
        <dbReference type="ARBA" id="ARBA00023015"/>
    </source>
</evidence>
<dbReference type="SUPFAM" id="SSF46689">
    <property type="entry name" value="Homeodomain-like"/>
    <property type="match status" value="2"/>
</dbReference>
<evidence type="ECO:0000256" key="3">
    <source>
        <dbReference type="ARBA" id="ARBA00023163"/>
    </source>
</evidence>
<dbReference type="PANTHER" id="PTHR46621">
    <property type="entry name" value="SNRNA-ACTIVATING PROTEIN COMPLEX SUBUNIT 4"/>
    <property type="match status" value="1"/>
</dbReference>
<dbReference type="GO" id="GO:0000978">
    <property type="term" value="F:RNA polymerase II cis-regulatory region sequence-specific DNA binding"/>
    <property type="evidence" value="ECO:0007669"/>
    <property type="project" value="TreeGrafter"/>
</dbReference>
<dbReference type="STRING" id="5353.A0A1Q3EJ81"/>
<gene>
    <name evidence="7" type="ORF">LENED_009169</name>
</gene>
<dbReference type="CDD" id="cd00167">
    <property type="entry name" value="SANT"/>
    <property type="match status" value="2"/>
</dbReference>
<accession>A0A1Q3EJ81</accession>
<dbReference type="GO" id="GO:0042796">
    <property type="term" value="P:snRNA transcription by RNA polymerase III"/>
    <property type="evidence" value="ECO:0007669"/>
    <property type="project" value="TreeGrafter"/>
</dbReference>
<dbReference type="Pfam" id="PF00249">
    <property type="entry name" value="Myb_DNA-binding"/>
    <property type="match status" value="1"/>
</dbReference>
<evidence type="ECO:0000313" key="7">
    <source>
        <dbReference type="EMBL" id="GAW07194.1"/>
    </source>
</evidence>
<dbReference type="InterPro" id="IPR051575">
    <property type="entry name" value="Myb-like_DNA-bd"/>
</dbReference>
<dbReference type="PROSITE" id="PS50090">
    <property type="entry name" value="MYB_LIKE"/>
    <property type="match status" value="2"/>
</dbReference>
<dbReference type="GO" id="GO:0001006">
    <property type="term" value="F:RNA polymerase III type 3 promoter sequence-specific DNA binding"/>
    <property type="evidence" value="ECO:0007669"/>
    <property type="project" value="TreeGrafter"/>
</dbReference>
<reference evidence="7 8" key="2">
    <citation type="submission" date="2017-02" db="EMBL/GenBank/DDBJ databases">
        <title>A genome survey and senescence transcriptome analysis in Lentinula edodes.</title>
        <authorList>
            <person name="Sakamoto Y."/>
            <person name="Nakade K."/>
            <person name="Sato S."/>
            <person name="Yoshida Y."/>
            <person name="Miyazaki K."/>
            <person name="Natsume S."/>
            <person name="Konno N."/>
        </authorList>
    </citation>
    <scope>NUCLEOTIDE SEQUENCE [LARGE SCALE GENOMIC DNA]</scope>
    <source>
        <strain evidence="7 8">NBRC 111202</strain>
    </source>
</reference>
<feature type="domain" description="Myb-like" evidence="5">
    <location>
        <begin position="58"/>
        <end position="108"/>
    </location>
</feature>
<sequence>MALRERRPWSPEEDDLLRVAVLKEEPGNPNPSKWFAISTHVPGRTNKDCRKRWFARMAADIVRGVWSADEDTKLLSAVEKYGTKWSLVATMVHTRNSDQCAKRWTDTLDPTIDRSGWTPEQDRTLLDAVFRQKIVTPVSLESRILLDLPVAPSLATIQAPLPHTRGVIVIPHFTHIQ</sequence>
<dbReference type="Pfam" id="PF13921">
    <property type="entry name" value="Myb_DNA-bind_6"/>
    <property type="match status" value="1"/>
</dbReference>
<dbReference type="GO" id="GO:0042795">
    <property type="term" value="P:snRNA transcription by RNA polymerase II"/>
    <property type="evidence" value="ECO:0007669"/>
    <property type="project" value="TreeGrafter"/>
</dbReference>
<dbReference type="EMBL" id="BDGU01000407">
    <property type="protein sequence ID" value="GAW07194.1"/>
    <property type="molecule type" value="Genomic_DNA"/>
</dbReference>
<reference evidence="7 8" key="1">
    <citation type="submission" date="2016-08" db="EMBL/GenBank/DDBJ databases">
        <authorList>
            <consortium name="Lentinula edodes genome sequencing consortium"/>
            <person name="Sakamoto Y."/>
            <person name="Nakade K."/>
            <person name="Sato S."/>
            <person name="Yoshida Y."/>
            <person name="Miyazaki K."/>
            <person name="Natsume S."/>
            <person name="Konno N."/>
        </authorList>
    </citation>
    <scope>NUCLEOTIDE SEQUENCE [LARGE SCALE GENOMIC DNA]</scope>
    <source>
        <strain evidence="7 8">NBRC 111202</strain>
    </source>
</reference>
<feature type="domain" description="Myb-like" evidence="5">
    <location>
        <begin position="1"/>
        <end position="57"/>
    </location>
</feature>
<evidence type="ECO:0000313" key="8">
    <source>
        <dbReference type="Proteomes" id="UP000188533"/>
    </source>
</evidence>
<dbReference type="SMART" id="SM00717">
    <property type="entry name" value="SANT"/>
    <property type="match status" value="2"/>
</dbReference>
<keyword evidence="8" id="KW-1185">Reference proteome</keyword>
<evidence type="ECO:0000256" key="4">
    <source>
        <dbReference type="ARBA" id="ARBA00023242"/>
    </source>
</evidence>
<dbReference type="PANTHER" id="PTHR46621:SF1">
    <property type="entry name" value="SNRNA-ACTIVATING PROTEIN COMPLEX SUBUNIT 4"/>
    <property type="match status" value="1"/>
</dbReference>
<keyword evidence="4" id="KW-0539">Nucleus</keyword>
<protein>
    <submittedName>
        <fullName evidence="7">Myb transcription</fullName>
    </submittedName>
</protein>